<evidence type="ECO:0000256" key="7">
    <source>
        <dbReference type="ARBA" id="ARBA00047943"/>
    </source>
</evidence>
<reference evidence="10 11" key="1">
    <citation type="journal article" date="2016" name="Genome Announc.">
        <title>First Complete Genome Sequence of a Subdivision 6 Acidobacterium Strain.</title>
        <authorList>
            <person name="Huang S."/>
            <person name="Vieira S."/>
            <person name="Bunk B."/>
            <person name="Riedel T."/>
            <person name="Sproer C."/>
            <person name="Overmann J."/>
        </authorList>
    </citation>
    <scope>NUCLEOTIDE SEQUENCE [LARGE SCALE GENOMIC DNA]</scope>
    <source>
        <strain evidence="11">DSM 100886 HEG_-6_39</strain>
    </source>
</reference>
<keyword evidence="10" id="KW-0489">Methyltransferase</keyword>
<evidence type="ECO:0000256" key="1">
    <source>
        <dbReference type="ARBA" id="ARBA00022679"/>
    </source>
</evidence>
<evidence type="ECO:0000313" key="11">
    <source>
        <dbReference type="Proteomes" id="UP000076079"/>
    </source>
</evidence>
<dbReference type="GO" id="GO:0032259">
    <property type="term" value="P:methylation"/>
    <property type="evidence" value="ECO:0007669"/>
    <property type="project" value="UniProtKB-KW"/>
</dbReference>
<keyword evidence="2" id="KW-0949">S-adenosyl-L-methionine</keyword>
<dbReference type="EMBL" id="CP015136">
    <property type="protein sequence ID" value="AMY10805.1"/>
    <property type="molecule type" value="Genomic_DNA"/>
</dbReference>
<dbReference type="PANTHER" id="PTHR43675">
    <property type="entry name" value="ARSENITE METHYLTRANSFERASE"/>
    <property type="match status" value="1"/>
</dbReference>
<dbReference type="OrthoDB" id="9772751at2"/>
<keyword evidence="1 10" id="KW-0808">Transferase</keyword>
<dbReference type="AlphaFoldDB" id="A0A143PQD7"/>
<evidence type="ECO:0000313" key="10">
    <source>
        <dbReference type="EMBL" id="AMY10805.1"/>
    </source>
</evidence>
<protein>
    <recommendedName>
        <fullName evidence="5">Arsenite methyltransferase</fullName>
        <ecNumber evidence="4">2.1.1.137</ecNumber>
    </recommendedName>
</protein>
<proteinExistence type="inferred from homology"/>
<evidence type="ECO:0000256" key="2">
    <source>
        <dbReference type="ARBA" id="ARBA00022691"/>
    </source>
</evidence>
<dbReference type="EC" id="2.1.1.137" evidence="4"/>
<dbReference type="PANTHER" id="PTHR43675:SF8">
    <property type="entry name" value="ARSENITE METHYLTRANSFERASE"/>
    <property type="match status" value="1"/>
</dbReference>
<dbReference type="InterPro" id="IPR026669">
    <property type="entry name" value="Arsenite_MeTrfase-like"/>
</dbReference>
<dbReference type="InterPro" id="IPR029063">
    <property type="entry name" value="SAM-dependent_MTases_sf"/>
</dbReference>
<feature type="domain" description="Methyltransferase" evidence="9">
    <location>
        <begin position="78"/>
        <end position="220"/>
    </location>
</feature>
<evidence type="ECO:0000256" key="3">
    <source>
        <dbReference type="ARBA" id="ARBA00034487"/>
    </source>
</evidence>
<evidence type="ECO:0000256" key="6">
    <source>
        <dbReference type="ARBA" id="ARBA00047941"/>
    </source>
</evidence>
<comment type="similarity">
    <text evidence="3">Belongs to the methyltransferase superfamily. Arsenite methyltransferase family.</text>
</comment>
<dbReference type="PATRIC" id="fig|1813736.3.peg.4278"/>
<comment type="catalytic activity">
    <reaction evidence="6">
        <text>arsenic triglutathione + [thioredoxin]-dithiol + S-adenosyl-L-methionine + 2 H2O = methylarsonous acid + [thioredoxin]-disulfide + 3 glutathione + S-adenosyl-L-homocysteine + H(+)</text>
        <dbReference type="Rhea" id="RHEA:69460"/>
        <dbReference type="Rhea" id="RHEA-COMP:10698"/>
        <dbReference type="Rhea" id="RHEA-COMP:10700"/>
        <dbReference type="ChEBI" id="CHEBI:15377"/>
        <dbReference type="ChEBI" id="CHEBI:15378"/>
        <dbReference type="ChEBI" id="CHEBI:17826"/>
        <dbReference type="ChEBI" id="CHEBI:29950"/>
        <dbReference type="ChEBI" id="CHEBI:50058"/>
        <dbReference type="ChEBI" id="CHEBI:57856"/>
        <dbReference type="ChEBI" id="CHEBI:57925"/>
        <dbReference type="ChEBI" id="CHEBI:59789"/>
        <dbReference type="ChEBI" id="CHEBI:183640"/>
        <dbReference type="EC" id="2.1.1.137"/>
    </reaction>
</comment>
<dbReference type="GO" id="GO:0030791">
    <property type="term" value="F:arsenite methyltransferase activity"/>
    <property type="evidence" value="ECO:0007669"/>
    <property type="project" value="UniProtKB-EC"/>
</dbReference>
<dbReference type="Proteomes" id="UP000076079">
    <property type="component" value="Chromosome"/>
</dbReference>
<sequence length="318" mass="32108">MQTSTPDQIRATVRQVYGMVATEKPKAGCCGGGTSCCGPTGSSSTRLGYSDADLAAVPDGADLGLGCGNPQAIAGLAPGERVLDLGSGGGFDAFLAARQVGPTGSVIGVDMTPEMIGLARANATKVGLTTVDFRLGDIEQLPVDDASVDVIMSNCVINLAPDKSTVFREAFRVLAPGGRLAISDMVAIGDLPAAVAADPAAYTGCLAGAAPVAEIERMLAASRFERVRVTVQAHSRDLVENWSHGTGAASAVASALIEAAKPMPATPSSSNTGTIHSAACCETVLLSTCCPPEAKSACCGQSPQARTCGCHANAGQKR</sequence>
<dbReference type="CDD" id="cd02440">
    <property type="entry name" value="AdoMet_MTases"/>
    <property type="match status" value="1"/>
</dbReference>
<dbReference type="KEGG" id="abac:LuPra_04046"/>
<name>A0A143PQD7_LUTPR</name>
<dbReference type="NCBIfam" id="NF008823">
    <property type="entry name" value="PRK11873.1"/>
    <property type="match status" value="1"/>
</dbReference>
<evidence type="ECO:0000256" key="4">
    <source>
        <dbReference type="ARBA" id="ARBA00034521"/>
    </source>
</evidence>
<dbReference type="Gene3D" id="3.40.50.150">
    <property type="entry name" value="Vaccinia Virus protein VP39"/>
    <property type="match status" value="1"/>
</dbReference>
<keyword evidence="11" id="KW-1185">Reference proteome</keyword>
<gene>
    <name evidence="10" type="primary">as3mt</name>
    <name evidence="10" type="ORF">LuPra_04046</name>
</gene>
<accession>A0A143PQD7</accession>
<dbReference type="SUPFAM" id="SSF53335">
    <property type="entry name" value="S-adenosyl-L-methionine-dependent methyltransferases"/>
    <property type="match status" value="1"/>
</dbReference>
<organism evidence="10 11">
    <name type="scientific">Luteitalea pratensis</name>
    <dbReference type="NCBI Taxonomy" id="1855912"/>
    <lineage>
        <taxon>Bacteria</taxon>
        <taxon>Pseudomonadati</taxon>
        <taxon>Acidobacteriota</taxon>
        <taxon>Vicinamibacteria</taxon>
        <taxon>Vicinamibacterales</taxon>
        <taxon>Vicinamibacteraceae</taxon>
        <taxon>Luteitalea</taxon>
    </lineage>
</organism>
<evidence type="ECO:0000259" key="9">
    <source>
        <dbReference type="Pfam" id="PF13847"/>
    </source>
</evidence>
<comment type="catalytic activity">
    <reaction evidence="8">
        <text>arsenic triglutathione + 3 [thioredoxin]-dithiol + 3 S-adenosyl-L-methionine = trimethylarsine + 3 [thioredoxin]-disulfide + 3 glutathione + 3 S-adenosyl-L-homocysteine + 3 H(+)</text>
        <dbReference type="Rhea" id="RHEA:69432"/>
        <dbReference type="Rhea" id="RHEA-COMP:10698"/>
        <dbReference type="Rhea" id="RHEA-COMP:10700"/>
        <dbReference type="ChEBI" id="CHEBI:15378"/>
        <dbReference type="ChEBI" id="CHEBI:27130"/>
        <dbReference type="ChEBI" id="CHEBI:29950"/>
        <dbReference type="ChEBI" id="CHEBI:50058"/>
        <dbReference type="ChEBI" id="CHEBI:57856"/>
        <dbReference type="ChEBI" id="CHEBI:57925"/>
        <dbReference type="ChEBI" id="CHEBI:59789"/>
        <dbReference type="ChEBI" id="CHEBI:183640"/>
        <dbReference type="EC" id="2.1.1.137"/>
    </reaction>
</comment>
<evidence type="ECO:0000256" key="8">
    <source>
        <dbReference type="ARBA" id="ARBA00048428"/>
    </source>
</evidence>
<dbReference type="InterPro" id="IPR025714">
    <property type="entry name" value="Methyltranfer_dom"/>
</dbReference>
<evidence type="ECO:0000256" key="5">
    <source>
        <dbReference type="ARBA" id="ARBA00034545"/>
    </source>
</evidence>
<dbReference type="Pfam" id="PF13847">
    <property type="entry name" value="Methyltransf_31"/>
    <property type="match status" value="1"/>
</dbReference>
<dbReference type="RefSeq" id="WP_110172406.1">
    <property type="nucleotide sequence ID" value="NZ_CP015136.1"/>
</dbReference>
<reference evidence="11" key="2">
    <citation type="submission" date="2016-04" db="EMBL/GenBank/DDBJ databases">
        <title>First Complete Genome Sequence of a Subdivision 6 Acidobacterium.</title>
        <authorList>
            <person name="Huang S."/>
            <person name="Vieira S."/>
            <person name="Bunk B."/>
            <person name="Riedel T."/>
            <person name="Sproeer C."/>
            <person name="Overmann J."/>
        </authorList>
    </citation>
    <scope>NUCLEOTIDE SEQUENCE [LARGE SCALE GENOMIC DNA]</scope>
    <source>
        <strain evidence="11">DSM 100886 HEG_-6_39</strain>
    </source>
</reference>
<comment type="catalytic activity">
    <reaction evidence="7">
        <text>arsenic triglutathione + 2 [thioredoxin]-dithiol + 2 S-adenosyl-L-methionine + H2O = dimethylarsinous acid + 2 [thioredoxin]-disulfide + 3 glutathione + 2 S-adenosyl-L-homocysteine + 2 H(+)</text>
        <dbReference type="Rhea" id="RHEA:69464"/>
        <dbReference type="Rhea" id="RHEA-COMP:10698"/>
        <dbReference type="Rhea" id="RHEA-COMP:10700"/>
        <dbReference type="ChEBI" id="CHEBI:15377"/>
        <dbReference type="ChEBI" id="CHEBI:15378"/>
        <dbReference type="ChEBI" id="CHEBI:23808"/>
        <dbReference type="ChEBI" id="CHEBI:29950"/>
        <dbReference type="ChEBI" id="CHEBI:50058"/>
        <dbReference type="ChEBI" id="CHEBI:57856"/>
        <dbReference type="ChEBI" id="CHEBI:57925"/>
        <dbReference type="ChEBI" id="CHEBI:59789"/>
        <dbReference type="ChEBI" id="CHEBI:183640"/>
        <dbReference type="EC" id="2.1.1.137"/>
    </reaction>
</comment>
<dbReference type="STRING" id="1855912.LuPra_04046"/>